<dbReference type="InterPro" id="IPR001623">
    <property type="entry name" value="DnaJ_domain"/>
</dbReference>
<gene>
    <name evidence="3" type="ORF">COCSUDRAFT_66749</name>
</gene>
<dbReference type="CDD" id="cd06257">
    <property type="entry name" value="DnaJ"/>
    <property type="match status" value="1"/>
</dbReference>
<feature type="domain" description="J" evidence="2">
    <location>
        <begin position="2"/>
        <end position="72"/>
    </location>
</feature>
<keyword evidence="1" id="KW-0472">Membrane</keyword>
<dbReference type="Gene3D" id="1.10.287.110">
    <property type="entry name" value="DnaJ domain"/>
    <property type="match status" value="1"/>
</dbReference>
<dbReference type="SMART" id="SM00271">
    <property type="entry name" value="DnaJ"/>
    <property type="match status" value="1"/>
</dbReference>
<evidence type="ECO:0000259" key="2">
    <source>
        <dbReference type="PROSITE" id="PS50076"/>
    </source>
</evidence>
<evidence type="ECO:0000313" key="3">
    <source>
        <dbReference type="EMBL" id="EIE21932.1"/>
    </source>
</evidence>
<dbReference type="InterPro" id="IPR036869">
    <property type="entry name" value="J_dom_sf"/>
</dbReference>
<dbReference type="AlphaFoldDB" id="I0YU63"/>
<dbReference type="GO" id="GO:0051087">
    <property type="term" value="F:protein-folding chaperone binding"/>
    <property type="evidence" value="ECO:0007669"/>
    <property type="project" value="TreeGrafter"/>
</dbReference>
<accession>I0YU63</accession>
<dbReference type="GO" id="GO:0051082">
    <property type="term" value="F:unfolded protein binding"/>
    <property type="evidence" value="ECO:0007669"/>
    <property type="project" value="TreeGrafter"/>
</dbReference>
<dbReference type="PANTHER" id="PTHR43948:SF10">
    <property type="entry name" value="MRJ, ISOFORM E"/>
    <property type="match status" value="1"/>
</dbReference>
<dbReference type="PANTHER" id="PTHR43948">
    <property type="entry name" value="DNAJ HOMOLOG SUBFAMILY B"/>
    <property type="match status" value="1"/>
</dbReference>
<dbReference type="STRING" id="574566.I0YU63"/>
<name>I0YU63_COCSC</name>
<dbReference type="Pfam" id="PF00226">
    <property type="entry name" value="DnaJ"/>
    <property type="match status" value="1"/>
</dbReference>
<dbReference type="GO" id="GO:0044183">
    <property type="term" value="F:protein folding chaperone"/>
    <property type="evidence" value="ECO:0007669"/>
    <property type="project" value="TreeGrafter"/>
</dbReference>
<evidence type="ECO:0000256" key="1">
    <source>
        <dbReference type="SAM" id="Phobius"/>
    </source>
</evidence>
<dbReference type="PROSITE" id="PS50076">
    <property type="entry name" value="DNAJ_2"/>
    <property type="match status" value="1"/>
</dbReference>
<keyword evidence="1" id="KW-0812">Transmembrane</keyword>
<dbReference type="OrthoDB" id="512383at2759"/>
<dbReference type="EMBL" id="AGSI01000011">
    <property type="protein sequence ID" value="EIE21932.1"/>
    <property type="molecule type" value="Genomic_DNA"/>
</dbReference>
<dbReference type="GO" id="GO:0005634">
    <property type="term" value="C:nucleus"/>
    <property type="evidence" value="ECO:0007669"/>
    <property type="project" value="TreeGrafter"/>
</dbReference>
<dbReference type="KEGG" id="csl:COCSUDRAFT_66749"/>
<reference evidence="3 4" key="1">
    <citation type="journal article" date="2012" name="Genome Biol.">
        <title>The genome of the polar eukaryotic microalga coccomyxa subellipsoidea reveals traits of cold adaptation.</title>
        <authorList>
            <person name="Blanc G."/>
            <person name="Agarkova I."/>
            <person name="Grimwood J."/>
            <person name="Kuo A."/>
            <person name="Brueggeman A."/>
            <person name="Dunigan D."/>
            <person name="Gurnon J."/>
            <person name="Ladunga I."/>
            <person name="Lindquist E."/>
            <person name="Lucas S."/>
            <person name="Pangilinan J."/>
            <person name="Proschold T."/>
            <person name="Salamov A."/>
            <person name="Schmutz J."/>
            <person name="Weeks D."/>
            <person name="Yamada T."/>
            <person name="Claverie J.M."/>
            <person name="Grigoriev I."/>
            <person name="Van Etten J."/>
            <person name="Lomsadze A."/>
            <person name="Borodovsky M."/>
        </authorList>
    </citation>
    <scope>NUCLEOTIDE SEQUENCE [LARGE SCALE GENOMIC DNA]</scope>
    <source>
        <strain evidence="3 4">C-169</strain>
    </source>
</reference>
<dbReference type="RefSeq" id="XP_005646476.1">
    <property type="nucleotide sequence ID" value="XM_005646419.1"/>
</dbReference>
<sequence length="242" mass="27309">MDFYRILGVKRGASQQEVKDAWRREALKNHPDRLQNASDFDRAEAARRFKEAKEAYEVLSDDGKRALYNTSGRSAVYAAQRAGRTSSYGSDFTPRARSGWSNFRYQQQRHNVHGSAFSFFRGFTRGMGRADAYFHAGFAGILVVGVVLVAPMADSLWERMNSGKLFKHMKAAESHTAVWPVRDRIQDEGERLRAQGVPPEVISGMRSINAHDFARQPADANSRSTLTMGTVTTERFLTPKRQ</sequence>
<dbReference type="Proteomes" id="UP000007264">
    <property type="component" value="Unassembled WGS sequence"/>
</dbReference>
<protein>
    <submittedName>
        <fullName evidence="3">DnaJ-domain-containing protein</fullName>
    </submittedName>
</protein>
<dbReference type="GO" id="GO:0005737">
    <property type="term" value="C:cytoplasm"/>
    <property type="evidence" value="ECO:0007669"/>
    <property type="project" value="TreeGrafter"/>
</dbReference>
<proteinExistence type="predicted"/>
<feature type="transmembrane region" description="Helical" evidence="1">
    <location>
        <begin position="132"/>
        <end position="153"/>
    </location>
</feature>
<dbReference type="PROSITE" id="PS00636">
    <property type="entry name" value="DNAJ_1"/>
    <property type="match status" value="1"/>
</dbReference>
<keyword evidence="4" id="KW-1185">Reference proteome</keyword>
<dbReference type="eggNOG" id="KOG0714">
    <property type="taxonomic scope" value="Eukaryota"/>
</dbReference>
<dbReference type="GeneID" id="17039917"/>
<dbReference type="InterPro" id="IPR018253">
    <property type="entry name" value="DnaJ_domain_CS"/>
</dbReference>
<dbReference type="PRINTS" id="PR00625">
    <property type="entry name" value="JDOMAIN"/>
</dbReference>
<keyword evidence="1" id="KW-1133">Transmembrane helix</keyword>
<evidence type="ECO:0000313" key="4">
    <source>
        <dbReference type="Proteomes" id="UP000007264"/>
    </source>
</evidence>
<organism evidence="3 4">
    <name type="scientific">Coccomyxa subellipsoidea (strain C-169)</name>
    <name type="common">Green microalga</name>
    <dbReference type="NCBI Taxonomy" id="574566"/>
    <lineage>
        <taxon>Eukaryota</taxon>
        <taxon>Viridiplantae</taxon>
        <taxon>Chlorophyta</taxon>
        <taxon>core chlorophytes</taxon>
        <taxon>Trebouxiophyceae</taxon>
        <taxon>Trebouxiophyceae incertae sedis</taxon>
        <taxon>Coccomyxaceae</taxon>
        <taxon>Coccomyxa</taxon>
        <taxon>Coccomyxa subellipsoidea</taxon>
    </lineage>
</organism>
<dbReference type="SUPFAM" id="SSF46565">
    <property type="entry name" value="Chaperone J-domain"/>
    <property type="match status" value="1"/>
</dbReference>
<comment type="caution">
    <text evidence="3">The sequence shown here is derived from an EMBL/GenBank/DDBJ whole genome shotgun (WGS) entry which is preliminary data.</text>
</comment>